<accession>A0AA48HJJ9</accession>
<organism evidence="2 3">
    <name type="scientific">Planctobacterium marinum</name>
    <dbReference type="NCBI Taxonomy" id="1631968"/>
    <lineage>
        <taxon>Bacteria</taxon>
        <taxon>Pseudomonadati</taxon>
        <taxon>Pseudomonadota</taxon>
        <taxon>Gammaproteobacteria</taxon>
        <taxon>Alteromonadales</taxon>
        <taxon>Alteromonadaceae</taxon>
        <taxon>Planctobacterium</taxon>
    </lineage>
</organism>
<name>A0AA48HJJ9_9ALTE</name>
<keyword evidence="1" id="KW-0732">Signal</keyword>
<dbReference type="RefSeq" id="WP_338291913.1">
    <property type="nucleotide sequence ID" value="NZ_AP027272.1"/>
</dbReference>
<proteinExistence type="predicted"/>
<feature type="chain" id="PRO_5041437494" evidence="1">
    <location>
        <begin position="22"/>
        <end position="106"/>
    </location>
</feature>
<evidence type="ECO:0000313" key="2">
    <source>
        <dbReference type="EMBL" id="BDX05906.1"/>
    </source>
</evidence>
<dbReference type="KEGG" id="pmaw:MACH26_14270"/>
<evidence type="ECO:0000256" key="1">
    <source>
        <dbReference type="SAM" id="SignalP"/>
    </source>
</evidence>
<dbReference type="Proteomes" id="UP001333710">
    <property type="component" value="Chromosome"/>
</dbReference>
<gene>
    <name evidence="2" type="ORF">MACH26_14270</name>
</gene>
<feature type="signal peptide" evidence="1">
    <location>
        <begin position="1"/>
        <end position="21"/>
    </location>
</feature>
<dbReference type="EMBL" id="AP027272">
    <property type="protein sequence ID" value="BDX05906.1"/>
    <property type="molecule type" value="Genomic_DNA"/>
</dbReference>
<keyword evidence="3" id="KW-1185">Reference proteome</keyword>
<reference evidence="2" key="1">
    <citation type="submission" date="2023-01" db="EMBL/GenBank/DDBJ databases">
        <title>Complete genome sequence of Planctobacterium marinum strain Dej080120_11.</title>
        <authorList>
            <person name="Ueki S."/>
            <person name="Maruyama F."/>
        </authorList>
    </citation>
    <scope>NUCLEOTIDE SEQUENCE</scope>
    <source>
        <strain evidence="2">Dej080120_11</strain>
    </source>
</reference>
<evidence type="ECO:0000313" key="3">
    <source>
        <dbReference type="Proteomes" id="UP001333710"/>
    </source>
</evidence>
<sequence>MNFSKTIGLTLLGCMSCSASFALGAKKVTDEAGAFFYIIECEGNAYEILWTDPVSINESAGNDYAKEVKFNIERFGKQSVKDVSSKRDQLVELAKKHGYNLCGYKK</sequence>
<dbReference type="AlphaFoldDB" id="A0AA48HJJ9"/>
<protein>
    <submittedName>
        <fullName evidence="2">Uncharacterized protein</fullName>
    </submittedName>
</protein>